<comment type="similarity">
    <text evidence="4 21">Belongs to the folylpolyglutamate synthase family.</text>
</comment>
<dbReference type="NCBIfam" id="TIGR01499">
    <property type="entry name" value="folC"/>
    <property type="match status" value="1"/>
</dbReference>
<evidence type="ECO:0000313" key="24">
    <source>
        <dbReference type="EMBL" id="MBO1362374.1"/>
    </source>
</evidence>
<evidence type="ECO:0000256" key="5">
    <source>
        <dbReference type="ARBA" id="ARBA00013023"/>
    </source>
</evidence>
<evidence type="ECO:0000256" key="18">
    <source>
        <dbReference type="ARBA" id="ARBA00047808"/>
    </source>
</evidence>
<evidence type="ECO:0000256" key="10">
    <source>
        <dbReference type="ARBA" id="ARBA00022741"/>
    </source>
</evidence>
<evidence type="ECO:0000256" key="2">
    <source>
        <dbReference type="ARBA" id="ARBA00004799"/>
    </source>
</evidence>
<dbReference type="InterPro" id="IPR001645">
    <property type="entry name" value="Folylpolyglutamate_synth"/>
</dbReference>
<comment type="catalytic activity">
    <reaction evidence="19">
        <text>(6R)-5,10-methylenetetrahydrofolyl-(gamma-L-Glu)(n) + L-glutamate + ATP = (6R)-5,10-methylenetetrahydrofolyl-(gamma-L-Glu)(n+1) + ADP + phosphate + H(+)</text>
        <dbReference type="Rhea" id="RHEA:51912"/>
        <dbReference type="Rhea" id="RHEA-COMP:13257"/>
        <dbReference type="Rhea" id="RHEA-COMP:13258"/>
        <dbReference type="ChEBI" id="CHEBI:15378"/>
        <dbReference type="ChEBI" id="CHEBI:29985"/>
        <dbReference type="ChEBI" id="CHEBI:30616"/>
        <dbReference type="ChEBI" id="CHEBI:43474"/>
        <dbReference type="ChEBI" id="CHEBI:136572"/>
        <dbReference type="ChEBI" id="CHEBI:456216"/>
        <dbReference type="EC" id="6.3.2.17"/>
    </reaction>
</comment>
<dbReference type="PIRSF" id="PIRSF001563">
    <property type="entry name" value="Folylpolyglu_synth"/>
    <property type="match status" value="1"/>
</dbReference>
<evidence type="ECO:0000256" key="17">
    <source>
        <dbReference type="ARBA" id="ARBA00047493"/>
    </source>
</evidence>
<comment type="caution">
    <text evidence="24">The sequence shown here is derived from an EMBL/GenBank/DDBJ whole genome shotgun (WGS) entry which is preliminary data.</text>
</comment>
<comment type="function">
    <text evidence="1">Functions in two distinct reactions of the de novo folate biosynthetic pathway. Catalyzes the addition of a glutamate residue to dihydropteroate (7,8-dihydropteroate or H2Pte) to form dihydrofolate (7,8-dihydrofolate monoglutamate or H2Pte-Glu). Also catalyzes successive additions of L-glutamate to tetrahydrofolate or 10-formyltetrahydrofolate or 5,10-methylenetetrahydrofolate, leading to folylpolyglutamate derivatives.</text>
</comment>
<feature type="domain" description="Mur ligase C-terminal" evidence="22">
    <location>
        <begin position="301"/>
        <end position="418"/>
    </location>
</feature>
<organism evidence="24 25">
    <name type="scientific">Prevotella illustrans</name>
    <dbReference type="NCBI Taxonomy" id="2800387"/>
    <lineage>
        <taxon>Bacteria</taxon>
        <taxon>Pseudomonadati</taxon>
        <taxon>Bacteroidota</taxon>
        <taxon>Bacteroidia</taxon>
        <taxon>Bacteroidales</taxon>
        <taxon>Prevotellaceae</taxon>
        <taxon>Prevotella</taxon>
    </lineage>
</organism>
<evidence type="ECO:0000259" key="23">
    <source>
        <dbReference type="Pfam" id="PF08245"/>
    </source>
</evidence>
<feature type="domain" description="Mur ligase central" evidence="23">
    <location>
        <begin position="51"/>
        <end position="270"/>
    </location>
</feature>
<evidence type="ECO:0000256" key="19">
    <source>
        <dbReference type="ARBA" id="ARBA00049035"/>
    </source>
</evidence>
<evidence type="ECO:0000256" key="6">
    <source>
        <dbReference type="ARBA" id="ARBA00013025"/>
    </source>
</evidence>
<evidence type="ECO:0000256" key="1">
    <source>
        <dbReference type="ARBA" id="ARBA00002714"/>
    </source>
</evidence>
<evidence type="ECO:0000256" key="21">
    <source>
        <dbReference type="PIRNR" id="PIRNR001563"/>
    </source>
</evidence>
<dbReference type="Gene3D" id="3.40.1190.10">
    <property type="entry name" value="Mur-like, catalytic domain"/>
    <property type="match status" value="1"/>
</dbReference>
<evidence type="ECO:0000256" key="11">
    <source>
        <dbReference type="ARBA" id="ARBA00022840"/>
    </source>
</evidence>
<dbReference type="PANTHER" id="PTHR11136:SF0">
    <property type="entry name" value="DIHYDROFOLATE SYNTHETASE-RELATED"/>
    <property type="match status" value="1"/>
</dbReference>
<keyword evidence="9" id="KW-0479">Metal-binding</keyword>
<comment type="pathway">
    <text evidence="2">Cofactor biosynthesis; tetrahydrofolate biosynthesis; 7,8-dihydrofolate from 2-amino-4-hydroxy-6-hydroxymethyl-7,8-dihydropteridine diphosphate and 4-aminobenzoate: step 2/2.</text>
</comment>
<evidence type="ECO:0000256" key="9">
    <source>
        <dbReference type="ARBA" id="ARBA00022723"/>
    </source>
</evidence>
<dbReference type="SUPFAM" id="SSF53244">
    <property type="entry name" value="MurD-like peptide ligases, peptide-binding domain"/>
    <property type="match status" value="1"/>
</dbReference>
<dbReference type="PANTHER" id="PTHR11136">
    <property type="entry name" value="FOLYLPOLYGLUTAMATE SYNTHASE-RELATED"/>
    <property type="match status" value="1"/>
</dbReference>
<name>A0ABS3M2K1_9BACT</name>
<keyword evidence="13" id="KW-0289">Folate biosynthesis</keyword>
<comment type="pathway">
    <text evidence="3">Cofactor biosynthesis; tetrahydrofolylpolyglutamate biosynthesis.</text>
</comment>
<keyword evidence="8 21" id="KW-0436">Ligase</keyword>
<dbReference type="PROSITE" id="PS01011">
    <property type="entry name" value="FOLYLPOLYGLU_SYNT_1"/>
    <property type="match status" value="1"/>
</dbReference>
<reference evidence="24 25" key="1">
    <citation type="submission" date="2021-01" db="EMBL/GenBank/DDBJ databases">
        <title>Prevotella A2931 sp. nov.</title>
        <authorList>
            <person name="Buhl M."/>
            <person name="Oberhettinger P."/>
        </authorList>
    </citation>
    <scope>NUCLEOTIDE SEQUENCE [LARGE SCALE GENOMIC DNA]</scope>
    <source>
        <strain evidence="24 25">A2931</strain>
    </source>
</reference>
<keyword evidence="25" id="KW-1185">Reference proteome</keyword>
<evidence type="ECO:0000256" key="4">
    <source>
        <dbReference type="ARBA" id="ARBA00008276"/>
    </source>
</evidence>
<protein>
    <recommendedName>
        <fullName evidence="7">Dihydrofolate synthase/folylpolyglutamate synthase</fullName>
        <ecNumber evidence="5">6.3.2.12</ecNumber>
        <ecNumber evidence="6">6.3.2.17</ecNumber>
    </recommendedName>
    <alternativeName>
        <fullName evidence="16">Folylpoly-gamma-glutamate synthetase-dihydrofolate synthetase</fullName>
    </alternativeName>
    <alternativeName>
        <fullName evidence="14">Folylpolyglutamate synthetase</fullName>
    </alternativeName>
    <alternativeName>
        <fullName evidence="15">Tetrahydrofolylpolyglutamate synthase</fullName>
    </alternativeName>
</protein>
<dbReference type="InterPro" id="IPR018109">
    <property type="entry name" value="Folylpolyglutamate_synth_CS"/>
</dbReference>
<evidence type="ECO:0000313" key="25">
    <source>
        <dbReference type="Proteomes" id="UP000664265"/>
    </source>
</evidence>
<keyword evidence="10 21" id="KW-0547">Nucleotide-binding</keyword>
<keyword evidence="11 21" id="KW-0067">ATP-binding</keyword>
<dbReference type="Pfam" id="PF08245">
    <property type="entry name" value="Mur_ligase_M"/>
    <property type="match status" value="1"/>
</dbReference>
<comment type="catalytic activity">
    <reaction evidence="20">
        <text>7,8-dihydropteroate + L-glutamate + ATP = 7,8-dihydrofolate + ADP + phosphate + H(+)</text>
        <dbReference type="Rhea" id="RHEA:23584"/>
        <dbReference type="ChEBI" id="CHEBI:15378"/>
        <dbReference type="ChEBI" id="CHEBI:17839"/>
        <dbReference type="ChEBI" id="CHEBI:29985"/>
        <dbReference type="ChEBI" id="CHEBI:30616"/>
        <dbReference type="ChEBI" id="CHEBI:43474"/>
        <dbReference type="ChEBI" id="CHEBI:57451"/>
        <dbReference type="ChEBI" id="CHEBI:456216"/>
        <dbReference type="EC" id="6.3.2.12"/>
    </reaction>
</comment>
<dbReference type="Gene3D" id="3.90.190.20">
    <property type="entry name" value="Mur ligase, C-terminal domain"/>
    <property type="match status" value="1"/>
</dbReference>
<dbReference type="PROSITE" id="PS01012">
    <property type="entry name" value="FOLYLPOLYGLU_SYNT_2"/>
    <property type="match status" value="1"/>
</dbReference>
<dbReference type="InterPro" id="IPR036615">
    <property type="entry name" value="Mur_ligase_C_dom_sf"/>
</dbReference>
<accession>A0ABS3M2K1</accession>
<evidence type="ECO:0000256" key="3">
    <source>
        <dbReference type="ARBA" id="ARBA00005150"/>
    </source>
</evidence>
<evidence type="ECO:0000256" key="20">
    <source>
        <dbReference type="ARBA" id="ARBA00049161"/>
    </source>
</evidence>
<evidence type="ECO:0000259" key="22">
    <source>
        <dbReference type="Pfam" id="PF02875"/>
    </source>
</evidence>
<dbReference type="EC" id="6.3.2.17" evidence="6"/>
<evidence type="ECO:0000256" key="8">
    <source>
        <dbReference type="ARBA" id="ARBA00022598"/>
    </source>
</evidence>
<proteinExistence type="inferred from homology"/>
<dbReference type="InterPro" id="IPR036565">
    <property type="entry name" value="Mur-like_cat_sf"/>
</dbReference>
<gene>
    <name evidence="24" type="ORF">JHU38_01015</name>
</gene>
<evidence type="ECO:0000256" key="13">
    <source>
        <dbReference type="ARBA" id="ARBA00022909"/>
    </source>
</evidence>
<keyword evidence="12" id="KW-0460">Magnesium</keyword>
<dbReference type="Proteomes" id="UP000664265">
    <property type="component" value="Unassembled WGS sequence"/>
</dbReference>
<evidence type="ECO:0000256" key="16">
    <source>
        <dbReference type="ARBA" id="ARBA00032510"/>
    </source>
</evidence>
<dbReference type="RefSeq" id="WP_107582538.1">
    <property type="nucleotide sequence ID" value="NZ_JAERMS010000002.1"/>
</dbReference>
<evidence type="ECO:0000256" key="12">
    <source>
        <dbReference type="ARBA" id="ARBA00022842"/>
    </source>
</evidence>
<comment type="catalytic activity">
    <reaction evidence="18">
        <text>10-formyltetrahydrofolyl-(gamma-L-Glu)(n) + L-glutamate + ATP = 10-formyltetrahydrofolyl-(gamma-L-Glu)(n+1) + ADP + phosphate + H(+)</text>
        <dbReference type="Rhea" id="RHEA:51904"/>
        <dbReference type="Rhea" id="RHEA-COMP:13088"/>
        <dbReference type="Rhea" id="RHEA-COMP:14300"/>
        <dbReference type="ChEBI" id="CHEBI:15378"/>
        <dbReference type="ChEBI" id="CHEBI:29985"/>
        <dbReference type="ChEBI" id="CHEBI:30616"/>
        <dbReference type="ChEBI" id="CHEBI:43474"/>
        <dbReference type="ChEBI" id="CHEBI:134413"/>
        <dbReference type="ChEBI" id="CHEBI:456216"/>
        <dbReference type="EC" id="6.3.2.17"/>
    </reaction>
</comment>
<dbReference type="EC" id="6.3.2.12" evidence="5"/>
<comment type="catalytic activity">
    <reaction evidence="17">
        <text>(6S)-5,6,7,8-tetrahydrofolyl-(gamma-L-Glu)(n) + L-glutamate + ATP = (6S)-5,6,7,8-tetrahydrofolyl-(gamma-L-Glu)(n+1) + ADP + phosphate + H(+)</text>
        <dbReference type="Rhea" id="RHEA:10580"/>
        <dbReference type="Rhea" id="RHEA-COMP:14738"/>
        <dbReference type="Rhea" id="RHEA-COMP:14740"/>
        <dbReference type="ChEBI" id="CHEBI:15378"/>
        <dbReference type="ChEBI" id="CHEBI:29985"/>
        <dbReference type="ChEBI" id="CHEBI:30616"/>
        <dbReference type="ChEBI" id="CHEBI:43474"/>
        <dbReference type="ChEBI" id="CHEBI:141005"/>
        <dbReference type="ChEBI" id="CHEBI:456216"/>
        <dbReference type="EC" id="6.3.2.17"/>
    </reaction>
</comment>
<dbReference type="InterPro" id="IPR013221">
    <property type="entry name" value="Mur_ligase_cen"/>
</dbReference>
<dbReference type="Pfam" id="PF02875">
    <property type="entry name" value="Mur_ligase_C"/>
    <property type="match status" value="1"/>
</dbReference>
<sequence length="433" mass="47851">MSYQETIEYLFKSTPVFEHVGASAYKEGLDNSLAMDAFLGHPHQKYKTVHVAGTNGKGSCSHTLASILQTDGHKVGLYTSPHLIDFRERIKVNGVCISESYVVDFVEKYRSFFEPLHPSFFELTTAMAFKYFADCQVDIAIIEVGLGGRLDCTNIITPILSVITNISLDHVKFLGNTLGKIAREKAGIIKKNVPVIIGENNSESKPVFIQRAKELNAPIVLAEDLQNKIVISSKSAEAGGRMYHLSDGQYVRGDLMGDYQEKNMNTVLVAAKELKRQRIIKNEEAITKGIGCVVKQTGLLGRWQCLGKKPYVICDTGHNSGGWKYLSRQIAQQPGNTKRIVFGMVDDKDLDTVMTMLPKDGTFYWTQPSTHRAFPVEKIAACGVRHGLTGSIFHDVMSAYNQALSDAKAEDFVFIGGSSYIVADLQSGLLHTK</sequence>
<evidence type="ECO:0000256" key="7">
    <source>
        <dbReference type="ARBA" id="ARBA00019357"/>
    </source>
</evidence>
<dbReference type="SUPFAM" id="SSF53623">
    <property type="entry name" value="MurD-like peptide ligases, catalytic domain"/>
    <property type="match status" value="1"/>
</dbReference>
<evidence type="ECO:0000256" key="14">
    <source>
        <dbReference type="ARBA" id="ARBA00030048"/>
    </source>
</evidence>
<dbReference type="InterPro" id="IPR004101">
    <property type="entry name" value="Mur_ligase_C"/>
</dbReference>
<evidence type="ECO:0000256" key="15">
    <source>
        <dbReference type="ARBA" id="ARBA00030592"/>
    </source>
</evidence>
<dbReference type="EMBL" id="JAERMS010000002">
    <property type="protein sequence ID" value="MBO1362374.1"/>
    <property type="molecule type" value="Genomic_DNA"/>
</dbReference>